<evidence type="ECO:0000313" key="4">
    <source>
        <dbReference type="Proteomes" id="UP000030640"/>
    </source>
</evidence>
<feature type="region of interest" description="Disordered" evidence="1">
    <location>
        <begin position="479"/>
        <end position="502"/>
    </location>
</feature>
<evidence type="ECO:0000256" key="1">
    <source>
        <dbReference type="SAM" id="MobiDB-lite"/>
    </source>
</evidence>
<reference evidence="3 4" key="1">
    <citation type="submission" date="2013-02" db="EMBL/GenBank/DDBJ databases">
        <title>The Genome Sequence of Plasmodium inui San Antonio 1.</title>
        <authorList>
            <consortium name="The Broad Institute Genome Sequencing Platform"/>
            <consortium name="The Broad Institute Genome Sequencing Center for Infectious Disease"/>
            <person name="Neafsey D."/>
            <person name="Cheeseman I."/>
            <person name="Volkman S."/>
            <person name="Adams J."/>
            <person name="Walker B."/>
            <person name="Young S.K."/>
            <person name="Zeng Q."/>
            <person name="Gargeya S."/>
            <person name="Fitzgerald M."/>
            <person name="Haas B."/>
            <person name="Abouelleil A."/>
            <person name="Alvarado L."/>
            <person name="Arachchi H.M."/>
            <person name="Berlin A.M."/>
            <person name="Chapman S.B."/>
            <person name="Dewar J."/>
            <person name="Goldberg J."/>
            <person name="Griggs A."/>
            <person name="Gujja S."/>
            <person name="Hansen M."/>
            <person name="Howarth C."/>
            <person name="Imamovic A."/>
            <person name="Larimer J."/>
            <person name="McCowan C."/>
            <person name="Murphy C."/>
            <person name="Neiman D."/>
            <person name="Pearson M."/>
            <person name="Priest M."/>
            <person name="Roberts A."/>
            <person name="Saif S."/>
            <person name="Shea T."/>
            <person name="Sisk P."/>
            <person name="Sykes S."/>
            <person name="Wortman J."/>
            <person name="Nusbaum C."/>
            <person name="Birren B."/>
        </authorList>
    </citation>
    <scope>NUCLEOTIDE SEQUENCE [LARGE SCALE GENOMIC DNA]</scope>
    <source>
        <strain evidence="3 4">San Antonio 1</strain>
    </source>
</reference>
<dbReference type="RefSeq" id="XP_008819485.1">
    <property type="nucleotide sequence ID" value="XM_008821263.1"/>
</dbReference>
<keyword evidence="4" id="KW-1185">Reference proteome</keyword>
<feature type="region of interest" description="Disordered" evidence="1">
    <location>
        <begin position="334"/>
        <end position="447"/>
    </location>
</feature>
<proteinExistence type="predicted"/>
<dbReference type="VEuPathDB" id="PlasmoDB:C922_05692"/>
<name>W7A4A8_9APIC</name>
<accession>W7A4A8</accession>
<dbReference type="Proteomes" id="UP000030640">
    <property type="component" value="Unassembled WGS sequence"/>
</dbReference>
<evidence type="ECO:0000313" key="3">
    <source>
        <dbReference type="EMBL" id="EUD63929.1"/>
    </source>
</evidence>
<keyword evidence="2" id="KW-0472">Membrane</keyword>
<dbReference type="GeneID" id="20040966"/>
<feature type="compositionally biased region" description="Basic residues" evidence="1">
    <location>
        <begin position="479"/>
        <end position="489"/>
    </location>
</feature>
<keyword evidence="2" id="KW-0812">Transmembrane</keyword>
<sequence length="502" mass="56068">MGGATNKKWNLKDWAQAQNNWGYAPKLGEQCGENKSVRFCYNELIKPPKERTLNVDPWVNKDLLTQTPLVWGQVFDPNQQTCIKQDRTRELPWGEVLDRIINQIQTDLLAQPEPKGKELLWNSQEWYSLLEKAGNLTTPWDKTESGQRLLIVIVCIITGLTSSRTGSEVKYEGRSTLCHKVDDALSFTQQQWKDWVTSFGKDRRTRGVSCNESSRYRECHSTGMSLILTVYRSLSSLCPKCGPYAIGKWINKFIAAEVTKGELSCKVTQRKITCDKYHKGTGNVADLWINDINKIPLDSISGLEEFHEPTPEHPVKGADIVTTPEQKKEKLIALTTDYSSFRPTTPPTRGNEEQSGRTQNALTQYSSVKQSQAKDSRSYVPTAGVPSPPGAGMSTKSREVLTITDNGKGSSRTRQEDAEEDPPSQGETWDTGGSKQGSPVQTKSDTSDQSIYATVGGVLGVLLLAMASAYGIFRICKRKKDSNSRRQKSPRMGQISYSMKTH</sequence>
<dbReference type="EMBL" id="KI965596">
    <property type="protein sequence ID" value="EUD63929.1"/>
    <property type="molecule type" value="Genomic_DNA"/>
</dbReference>
<dbReference type="AlphaFoldDB" id="W7A4A8"/>
<keyword evidence="2" id="KW-1133">Transmembrane helix</keyword>
<protein>
    <submittedName>
        <fullName evidence="3">Uncharacterized protein</fullName>
    </submittedName>
</protein>
<organism evidence="3 4">
    <name type="scientific">Plasmodium inui San Antonio 1</name>
    <dbReference type="NCBI Taxonomy" id="1237626"/>
    <lineage>
        <taxon>Eukaryota</taxon>
        <taxon>Sar</taxon>
        <taxon>Alveolata</taxon>
        <taxon>Apicomplexa</taxon>
        <taxon>Aconoidasida</taxon>
        <taxon>Haemosporida</taxon>
        <taxon>Plasmodiidae</taxon>
        <taxon>Plasmodium</taxon>
        <taxon>Plasmodium (Plasmodium)</taxon>
    </lineage>
</organism>
<evidence type="ECO:0000256" key="2">
    <source>
        <dbReference type="SAM" id="Phobius"/>
    </source>
</evidence>
<feature type="compositionally biased region" description="Polar residues" evidence="1">
    <location>
        <begin position="356"/>
        <end position="371"/>
    </location>
</feature>
<feature type="compositionally biased region" description="Polar residues" evidence="1">
    <location>
        <begin position="425"/>
        <end position="447"/>
    </location>
</feature>
<gene>
    <name evidence="3" type="ORF">C922_05692</name>
</gene>
<feature type="compositionally biased region" description="Polar residues" evidence="1">
    <location>
        <begin position="403"/>
        <end position="412"/>
    </location>
</feature>
<feature type="transmembrane region" description="Helical" evidence="2">
    <location>
        <begin position="451"/>
        <end position="476"/>
    </location>
</feature>